<accession>A0A8H3GZU0</accession>
<sequence length="190" mass="21251">MTEPWPKDGASFRASVSMLRPLFEVILSEISLEMKGRVYQDWIQFHGIHGPRQVVAWTPITVVERANNYLLEVLQWVREHDGGLPLPEVSTGFVSQNGLESAVQEGILVVEADSDSDEPLPSPMPGSESVLPQTEFQLTTGNTYFAVDEEFDVIPLICFLSGQYHKVVCFLEGEGGLRSYQRLVGVKFNH</sequence>
<dbReference type="Proteomes" id="UP000663846">
    <property type="component" value="Unassembled WGS sequence"/>
</dbReference>
<evidence type="ECO:0000313" key="2">
    <source>
        <dbReference type="Proteomes" id="UP000663846"/>
    </source>
</evidence>
<reference evidence="1" key="1">
    <citation type="submission" date="2021-01" db="EMBL/GenBank/DDBJ databases">
        <authorList>
            <person name="Kaushik A."/>
        </authorList>
    </citation>
    <scope>NUCLEOTIDE SEQUENCE</scope>
    <source>
        <strain evidence="1">AG1-1C</strain>
    </source>
</reference>
<evidence type="ECO:0000313" key="1">
    <source>
        <dbReference type="EMBL" id="CAE6474629.1"/>
    </source>
</evidence>
<proteinExistence type="predicted"/>
<organism evidence="1 2">
    <name type="scientific">Rhizoctonia solani</name>
    <dbReference type="NCBI Taxonomy" id="456999"/>
    <lineage>
        <taxon>Eukaryota</taxon>
        <taxon>Fungi</taxon>
        <taxon>Dikarya</taxon>
        <taxon>Basidiomycota</taxon>
        <taxon>Agaricomycotina</taxon>
        <taxon>Agaricomycetes</taxon>
        <taxon>Cantharellales</taxon>
        <taxon>Ceratobasidiaceae</taxon>
        <taxon>Rhizoctonia</taxon>
    </lineage>
</organism>
<gene>
    <name evidence="1" type="ORF">RDB_LOCUS182077</name>
</gene>
<dbReference type="AlphaFoldDB" id="A0A8H3GZU0"/>
<name>A0A8H3GZU0_9AGAM</name>
<comment type="caution">
    <text evidence="1">The sequence shown here is derived from an EMBL/GenBank/DDBJ whole genome shotgun (WGS) entry which is preliminary data.</text>
</comment>
<protein>
    <submittedName>
        <fullName evidence="1">Uncharacterized protein</fullName>
    </submittedName>
</protein>
<dbReference type="EMBL" id="CAJMWS010001179">
    <property type="protein sequence ID" value="CAE6474629.1"/>
    <property type="molecule type" value="Genomic_DNA"/>
</dbReference>